<dbReference type="PANTHER" id="PTHR13847">
    <property type="entry name" value="SARCOSINE DEHYDROGENASE-RELATED"/>
    <property type="match status" value="1"/>
</dbReference>
<proteinExistence type="predicted"/>
<evidence type="ECO:0000259" key="1">
    <source>
        <dbReference type="Pfam" id="PF01266"/>
    </source>
</evidence>
<keyword evidence="3" id="KW-1185">Reference proteome</keyword>
<gene>
    <name evidence="2" type="ORF">Cni_G28194</name>
</gene>
<evidence type="ECO:0000313" key="2">
    <source>
        <dbReference type="EMBL" id="WOL19396.1"/>
    </source>
</evidence>
<dbReference type="PANTHER" id="PTHR13847:SF261">
    <property type="entry name" value="FAD-DEPENDENT OXIDOREDUCTASE FAMILY PROTEIN"/>
    <property type="match status" value="1"/>
</dbReference>
<dbReference type="AlphaFoldDB" id="A0AAQ3QS49"/>
<dbReference type="InterPro" id="IPR006076">
    <property type="entry name" value="FAD-dep_OxRdtase"/>
</dbReference>
<dbReference type="Proteomes" id="UP001327560">
    <property type="component" value="Chromosome 9"/>
</dbReference>
<reference evidence="2 3" key="1">
    <citation type="submission" date="2023-10" db="EMBL/GenBank/DDBJ databases">
        <title>Chromosome-scale genome assembly provides insights into flower coloration mechanisms of Canna indica.</title>
        <authorList>
            <person name="Li C."/>
        </authorList>
    </citation>
    <scope>NUCLEOTIDE SEQUENCE [LARGE SCALE GENOMIC DNA]</scope>
    <source>
        <tissue evidence="2">Flower</tissue>
    </source>
</reference>
<dbReference type="Pfam" id="PF01266">
    <property type="entry name" value="DAO"/>
    <property type="match status" value="1"/>
</dbReference>
<accession>A0AAQ3QS49</accession>
<dbReference type="Gene3D" id="3.50.50.60">
    <property type="entry name" value="FAD/NAD(P)-binding domain"/>
    <property type="match status" value="1"/>
</dbReference>
<feature type="domain" description="FAD dependent oxidoreductase" evidence="1">
    <location>
        <begin position="74"/>
        <end position="143"/>
    </location>
</feature>
<organism evidence="2 3">
    <name type="scientific">Canna indica</name>
    <name type="common">Indian-shot</name>
    <dbReference type="NCBI Taxonomy" id="4628"/>
    <lineage>
        <taxon>Eukaryota</taxon>
        <taxon>Viridiplantae</taxon>
        <taxon>Streptophyta</taxon>
        <taxon>Embryophyta</taxon>
        <taxon>Tracheophyta</taxon>
        <taxon>Spermatophyta</taxon>
        <taxon>Magnoliopsida</taxon>
        <taxon>Liliopsida</taxon>
        <taxon>Zingiberales</taxon>
        <taxon>Cannaceae</taxon>
        <taxon>Canna</taxon>
    </lineage>
</organism>
<protein>
    <recommendedName>
        <fullName evidence="1">FAD dependent oxidoreductase domain-containing protein</fullName>
    </recommendedName>
</protein>
<sequence>MESALHLHPRVHSRSPSGLLAIPINPNISRRQMGNARYVSLICGRNYSEVSHLQSCNSLSSATTYARYKPSFRYAILGAGFAGLSVAWHLLKQSSKDFRICIDIYDDAGIGGGASGASGGLLHPYSPKAKLLWRGGECWRECLDLLITANRAVEARASSEIPEDSFSSFTKRIVWKRGIIRPATEKNVEILKEIGTLLNVLYLICLCHLT</sequence>
<dbReference type="InterPro" id="IPR036188">
    <property type="entry name" value="FAD/NAD-bd_sf"/>
</dbReference>
<dbReference type="GO" id="GO:0005737">
    <property type="term" value="C:cytoplasm"/>
    <property type="evidence" value="ECO:0007669"/>
    <property type="project" value="TreeGrafter"/>
</dbReference>
<evidence type="ECO:0000313" key="3">
    <source>
        <dbReference type="Proteomes" id="UP001327560"/>
    </source>
</evidence>
<dbReference type="SUPFAM" id="SSF51905">
    <property type="entry name" value="FAD/NAD(P)-binding domain"/>
    <property type="match status" value="1"/>
</dbReference>
<name>A0AAQ3QS49_9LILI</name>
<dbReference type="EMBL" id="CP136898">
    <property type="protein sequence ID" value="WOL19396.1"/>
    <property type="molecule type" value="Genomic_DNA"/>
</dbReference>